<reference evidence="1" key="1">
    <citation type="journal article" date="2021" name="Proc. Natl. Acad. Sci. U.S.A.">
        <title>A Catalog of Tens of Thousands of Viruses from Human Metagenomes Reveals Hidden Associations with Chronic Diseases.</title>
        <authorList>
            <person name="Tisza M.J."/>
            <person name="Buck C.B."/>
        </authorList>
    </citation>
    <scope>NUCLEOTIDE SEQUENCE</scope>
    <source>
        <strain evidence="1">Ct0D87</strain>
    </source>
</reference>
<dbReference type="EMBL" id="BK032561">
    <property type="protein sequence ID" value="DAF47916.1"/>
    <property type="molecule type" value="Genomic_DNA"/>
</dbReference>
<sequence>MTAKEMFEEEKQEIKQETNYEHFKDEIIENSGYCFALVDGKPCKCSGVSCSECGFSTEYGCSEKIKEWLNKPYEKPKYKLTQFEYDLLSVHKDYKTYNNIANQIHLFKMREKGYFKDVDTNIPIREILDNCEVIKR</sequence>
<name>A0A8S5SA39_9CAUD</name>
<accession>A0A8S5SA39</accession>
<organism evidence="1">
    <name type="scientific">Siphoviridae sp. ct0D87</name>
    <dbReference type="NCBI Taxonomy" id="2827760"/>
    <lineage>
        <taxon>Viruses</taxon>
        <taxon>Duplodnaviria</taxon>
        <taxon>Heunggongvirae</taxon>
        <taxon>Uroviricota</taxon>
        <taxon>Caudoviricetes</taxon>
    </lineage>
</organism>
<protein>
    <submittedName>
        <fullName evidence="1">Uncharacterized protein</fullName>
    </submittedName>
</protein>
<evidence type="ECO:0000313" key="1">
    <source>
        <dbReference type="EMBL" id="DAF47916.1"/>
    </source>
</evidence>
<proteinExistence type="predicted"/>